<dbReference type="AlphaFoldDB" id="A0A0A9GRY6"/>
<protein>
    <submittedName>
        <fullName evidence="1">Uncharacterized protein</fullName>
    </submittedName>
</protein>
<reference evidence="1" key="1">
    <citation type="submission" date="2014-09" db="EMBL/GenBank/DDBJ databases">
        <authorList>
            <person name="Magalhaes I.L.F."/>
            <person name="Oliveira U."/>
            <person name="Santos F.R."/>
            <person name="Vidigal T.H.D.A."/>
            <person name="Brescovit A.D."/>
            <person name="Santos A.J."/>
        </authorList>
    </citation>
    <scope>NUCLEOTIDE SEQUENCE</scope>
    <source>
        <tissue evidence="1">Shoot tissue taken approximately 20 cm above the soil surface</tissue>
    </source>
</reference>
<accession>A0A0A9GRY6</accession>
<proteinExistence type="predicted"/>
<organism evidence="1">
    <name type="scientific">Arundo donax</name>
    <name type="common">Giant reed</name>
    <name type="synonym">Donax arundinaceus</name>
    <dbReference type="NCBI Taxonomy" id="35708"/>
    <lineage>
        <taxon>Eukaryota</taxon>
        <taxon>Viridiplantae</taxon>
        <taxon>Streptophyta</taxon>
        <taxon>Embryophyta</taxon>
        <taxon>Tracheophyta</taxon>
        <taxon>Spermatophyta</taxon>
        <taxon>Magnoliopsida</taxon>
        <taxon>Liliopsida</taxon>
        <taxon>Poales</taxon>
        <taxon>Poaceae</taxon>
        <taxon>PACMAD clade</taxon>
        <taxon>Arundinoideae</taxon>
        <taxon>Arundineae</taxon>
        <taxon>Arundo</taxon>
    </lineage>
</organism>
<evidence type="ECO:0000313" key="1">
    <source>
        <dbReference type="EMBL" id="JAE25311.1"/>
    </source>
</evidence>
<reference evidence="1" key="2">
    <citation type="journal article" date="2015" name="Data Brief">
        <title>Shoot transcriptome of the giant reed, Arundo donax.</title>
        <authorList>
            <person name="Barrero R.A."/>
            <person name="Guerrero F.D."/>
            <person name="Moolhuijzen P."/>
            <person name="Goolsby J.A."/>
            <person name="Tidwell J."/>
            <person name="Bellgard S.E."/>
            <person name="Bellgard M.I."/>
        </authorList>
    </citation>
    <scope>NUCLEOTIDE SEQUENCE</scope>
    <source>
        <tissue evidence="1">Shoot tissue taken approximately 20 cm above the soil surface</tissue>
    </source>
</reference>
<dbReference type="EMBL" id="GBRH01172585">
    <property type="protein sequence ID" value="JAE25311.1"/>
    <property type="molecule type" value="Transcribed_RNA"/>
</dbReference>
<name>A0A0A9GRY6_ARUDO</name>
<sequence length="54" mass="6290">MQGLRLFVVKLLNSLFCLPTKVTSSRNHQHGLIRNKLLLFCFQGTVFLESLWLK</sequence>